<reference evidence="2 3" key="1">
    <citation type="submission" date="2023-07" db="EMBL/GenBank/DDBJ databases">
        <title>Sorghum-associated microbial communities from plants grown in Nebraska, USA.</title>
        <authorList>
            <person name="Schachtman D."/>
        </authorList>
    </citation>
    <scope>NUCLEOTIDE SEQUENCE [LARGE SCALE GENOMIC DNA]</scope>
    <source>
        <strain evidence="2 3">CC49</strain>
    </source>
</reference>
<dbReference type="Pfam" id="PF04865">
    <property type="entry name" value="Baseplate_J"/>
    <property type="match status" value="1"/>
</dbReference>
<protein>
    <submittedName>
        <fullName evidence="2">Phage protein gp47/JayE</fullName>
    </submittedName>
</protein>
<name>A0ABT9T693_9GAMM</name>
<dbReference type="Proteomes" id="UP001244623">
    <property type="component" value="Unassembled WGS sequence"/>
</dbReference>
<proteinExistence type="predicted"/>
<evidence type="ECO:0000259" key="1">
    <source>
        <dbReference type="Pfam" id="PF04865"/>
    </source>
</evidence>
<feature type="domain" description="Baseplate protein J-like barrel" evidence="1">
    <location>
        <begin position="108"/>
        <end position="186"/>
    </location>
</feature>
<dbReference type="InterPro" id="IPR006949">
    <property type="entry name" value="Barrel_Baseplate_J-like"/>
</dbReference>
<dbReference type="EMBL" id="JAUSSJ010000001">
    <property type="protein sequence ID" value="MDQ0018987.1"/>
    <property type="molecule type" value="Genomic_DNA"/>
</dbReference>
<dbReference type="RefSeq" id="WP_307618048.1">
    <property type="nucleotide sequence ID" value="NZ_JAUSSJ010000001.1"/>
</dbReference>
<gene>
    <name evidence="2" type="ORF">J2X94_001115</name>
</gene>
<organism evidence="2 3">
    <name type="scientific">[Curtobacterium] plantarum</name>
    <dbReference type="NCBI Taxonomy" id="221276"/>
    <lineage>
        <taxon>Bacteria</taxon>
        <taxon>Pseudomonadati</taxon>
        <taxon>Pseudomonadota</taxon>
        <taxon>Gammaproteobacteria</taxon>
        <taxon>Enterobacterales</taxon>
        <taxon>Erwiniaceae</taxon>
        <taxon>Pantoea</taxon>
    </lineage>
</organism>
<sequence length="412" mass="43171">MADTVIVTTSVPAATFSDIGLSVPDEKDILDGRLIDFDKSLRGGMSKSLTTPQGQMAMSDTAIIADKNDQLLSMVNGINPDYATGRFQDAIGRIYFIDRIAAQGTTVTATATGLVGTVIPVGSTVQDEAGYIYTSLAEATIPASGAVDIVFQNQTSGAIACPAGSLNTIYRAVTGWSGITNAAAGVPGNDVETRANFEYRRKQSVALNAKGTPESIYAAVLDVAGVVDAYVWSNHSGATVNIGSTNYPVPAHSVYIAVYGGNAQDIAQAIYLKNQAGCGMVGNTSAVVTDNSRGTNINPKYTMRWNTPAQTRTRFMVQLENSQSLPSDIVDQVRAAIISAFNGNSELVPKARIASKVFAGGYYSVLNNIDTASVNVLSVTVSLDGVNYASSVEYGVDQIPSLDASDISVSLV</sequence>
<evidence type="ECO:0000313" key="3">
    <source>
        <dbReference type="Proteomes" id="UP001244623"/>
    </source>
</evidence>
<keyword evidence="3" id="KW-1185">Reference proteome</keyword>
<evidence type="ECO:0000313" key="2">
    <source>
        <dbReference type="EMBL" id="MDQ0018987.1"/>
    </source>
</evidence>
<comment type="caution">
    <text evidence="2">The sequence shown here is derived from an EMBL/GenBank/DDBJ whole genome shotgun (WGS) entry which is preliminary data.</text>
</comment>
<accession>A0ABT9T693</accession>